<comment type="caution">
    <text evidence="5">The sequence shown here is derived from an EMBL/GenBank/DDBJ whole genome shotgun (WGS) entry which is preliminary data.</text>
</comment>
<dbReference type="GO" id="GO:0003677">
    <property type="term" value="F:DNA binding"/>
    <property type="evidence" value="ECO:0007669"/>
    <property type="project" value="UniProtKB-KW"/>
</dbReference>
<evidence type="ECO:0000256" key="2">
    <source>
        <dbReference type="ARBA" id="ARBA00023125"/>
    </source>
</evidence>
<keyword evidence="3" id="KW-0804">Transcription</keyword>
<dbReference type="AlphaFoldDB" id="A0A8J6T4N4"/>
<dbReference type="EMBL" id="JACNJD010000232">
    <property type="protein sequence ID" value="MBC8177727.1"/>
    <property type="molecule type" value="Genomic_DNA"/>
</dbReference>
<dbReference type="Pfam" id="PF12802">
    <property type="entry name" value="MarR_2"/>
    <property type="match status" value="1"/>
</dbReference>
<evidence type="ECO:0000313" key="5">
    <source>
        <dbReference type="EMBL" id="MBC8177727.1"/>
    </source>
</evidence>
<dbReference type="Gene3D" id="1.10.10.10">
    <property type="entry name" value="Winged helix-like DNA-binding domain superfamily/Winged helix DNA-binding domain"/>
    <property type="match status" value="1"/>
</dbReference>
<dbReference type="InterPro" id="IPR036390">
    <property type="entry name" value="WH_DNA-bd_sf"/>
</dbReference>
<dbReference type="SMART" id="SM00347">
    <property type="entry name" value="HTH_MARR"/>
    <property type="match status" value="1"/>
</dbReference>
<dbReference type="InterPro" id="IPR036388">
    <property type="entry name" value="WH-like_DNA-bd_sf"/>
</dbReference>
<dbReference type="SUPFAM" id="SSF46785">
    <property type="entry name" value="Winged helix' DNA-binding domain"/>
    <property type="match status" value="1"/>
</dbReference>
<accession>A0A8J6T4N4</accession>
<evidence type="ECO:0000259" key="4">
    <source>
        <dbReference type="PROSITE" id="PS50995"/>
    </source>
</evidence>
<reference evidence="5 6" key="1">
    <citation type="submission" date="2020-08" db="EMBL/GenBank/DDBJ databases">
        <title>Bridging the membrane lipid divide: bacteria of the FCB group superphylum have the potential to synthesize archaeal ether lipids.</title>
        <authorList>
            <person name="Villanueva L."/>
            <person name="Von Meijenfeldt F.A.B."/>
            <person name="Westbye A.B."/>
            <person name="Yadav S."/>
            <person name="Hopmans E.C."/>
            <person name="Dutilh B.E."/>
            <person name="Sinninghe Damste J.S."/>
        </authorList>
    </citation>
    <scope>NUCLEOTIDE SEQUENCE [LARGE SCALE GENOMIC DNA]</scope>
    <source>
        <strain evidence="5">NIOZ-UU27</strain>
    </source>
</reference>
<protein>
    <submittedName>
        <fullName evidence="5">Winged helix-turn-helix transcriptional regulator</fullName>
    </submittedName>
</protein>
<dbReference type="PANTHER" id="PTHR42756:SF1">
    <property type="entry name" value="TRANSCRIPTIONAL REPRESSOR OF EMRAB OPERON"/>
    <property type="match status" value="1"/>
</dbReference>
<dbReference type="PRINTS" id="PR00598">
    <property type="entry name" value="HTHMARR"/>
</dbReference>
<organism evidence="5 6">
    <name type="scientific">Candidatus Desulfacyla euxinica</name>
    <dbReference type="NCBI Taxonomy" id="2841693"/>
    <lineage>
        <taxon>Bacteria</taxon>
        <taxon>Deltaproteobacteria</taxon>
        <taxon>Candidatus Desulfacyla</taxon>
    </lineage>
</organism>
<proteinExistence type="predicted"/>
<dbReference type="PANTHER" id="PTHR42756">
    <property type="entry name" value="TRANSCRIPTIONAL REGULATOR, MARR"/>
    <property type="match status" value="1"/>
</dbReference>
<dbReference type="InterPro" id="IPR000835">
    <property type="entry name" value="HTH_MarR-typ"/>
</dbReference>
<feature type="domain" description="HTH marR-type" evidence="4">
    <location>
        <begin position="10"/>
        <end position="145"/>
    </location>
</feature>
<dbReference type="GO" id="GO:0003700">
    <property type="term" value="F:DNA-binding transcription factor activity"/>
    <property type="evidence" value="ECO:0007669"/>
    <property type="project" value="InterPro"/>
</dbReference>
<keyword evidence="1" id="KW-0805">Transcription regulation</keyword>
<name>A0A8J6T4N4_9DELT</name>
<evidence type="ECO:0000256" key="3">
    <source>
        <dbReference type="ARBA" id="ARBA00023163"/>
    </source>
</evidence>
<dbReference type="PROSITE" id="PS50995">
    <property type="entry name" value="HTH_MARR_2"/>
    <property type="match status" value="1"/>
</dbReference>
<sequence>MSNYIINMETEHLIALVSAIRDKANRFIFEQLKARGIKDIAPAHGGVFFHLFRNSELTMGELARLIDRDKSTVTSLVEKLGGLGYIKRERDAVDRRVTKIRLTQKGRLLEADFEDISRRLLSKAYVGFSDKEMEVIVKLLTRVNNNF</sequence>
<keyword evidence="2" id="KW-0238">DNA-binding</keyword>
<dbReference type="Proteomes" id="UP000650524">
    <property type="component" value="Unassembled WGS sequence"/>
</dbReference>
<gene>
    <name evidence="5" type="ORF">H8E19_10015</name>
</gene>
<evidence type="ECO:0000313" key="6">
    <source>
        <dbReference type="Proteomes" id="UP000650524"/>
    </source>
</evidence>
<evidence type="ECO:0000256" key="1">
    <source>
        <dbReference type="ARBA" id="ARBA00023015"/>
    </source>
</evidence>